<feature type="domain" description="DUF6824" evidence="2">
    <location>
        <begin position="41"/>
        <end position="126"/>
    </location>
</feature>
<gene>
    <name evidence="3" type="ORF">SEMRO_675_G185560.1</name>
</gene>
<evidence type="ECO:0000259" key="2">
    <source>
        <dbReference type="Pfam" id="PF20710"/>
    </source>
</evidence>
<feature type="compositionally biased region" description="Polar residues" evidence="1">
    <location>
        <begin position="153"/>
        <end position="175"/>
    </location>
</feature>
<evidence type="ECO:0000313" key="4">
    <source>
        <dbReference type="Proteomes" id="UP001153069"/>
    </source>
</evidence>
<dbReference type="AlphaFoldDB" id="A0A9N8E505"/>
<dbReference type="InterPro" id="IPR049227">
    <property type="entry name" value="DUF6824"/>
</dbReference>
<organism evidence="3 4">
    <name type="scientific">Seminavis robusta</name>
    <dbReference type="NCBI Taxonomy" id="568900"/>
    <lineage>
        <taxon>Eukaryota</taxon>
        <taxon>Sar</taxon>
        <taxon>Stramenopiles</taxon>
        <taxon>Ochrophyta</taxon>
        <taxon>Bacillariophyta</taxon>
        <taxon>Bacillariophyceae</taxon>
        <taxon>Bacillariophycidae</taxon>
        <taxon>Naviculales</taxon>
        <taxon>Naviculaceae</taxon>
        <taxon>Seminavis</taxon>
    </lineage>
</organism>
<proteinExistence type="predicted"/>
<dbReference type="Proteomes" id="UP001153069">
    <property type="component" value="Unassembled WGS sequence"/>
</dbReference>
<reference evidence="3" key="1">
    <citation type="submission" date="2020-06" db="EMBL/GenBank/DDBJ databases">
        <authorList>
            <consortium name="Plant Systems Biology data submission"/>
        </authorList>
    </citation>
    <scope>NUCLEOTIDE SEQUENCE</scope>
    <source>
        <strain evidence="3">D6</strain>
    </source>
</reference>
<dbReference type="OrthoDB" id="48019at2759"/>
<protein>
    <submittedName>
        <fullName evidence="3">Nitrilase family, member 2</fullName>
    </submittedName>
</protein>
<evidence type="ECO:0000313" key="3">
    <source>
        <dbReference type="EMBL" id="CAB9514806.1"/>
    </source>
</evidence>
<evidence type="ECO:0000256" key="1">
    <source>
        <dbReference type="SAM" id="MobiDB-lite"/>
    </source>
</evidence>
<feature type="compositionally biased region" description="Basic and acidic residues" evidence="1">
    <location>
        <begin position="128"/>
        <end position="139"/>
    </location>
</feature>
<name>A0A9N8E505_9STRA</name>
<feature type="compositionally biased region" description="Basic residues" evidence="1">
    <location>
        <begin position="140"/>
        <end position="152"/>
    </location>
</feature>
<accession>A0A9N8E505</accession>
<sequence length="249" mass="27390">MVDRGCFKQQEIQFLDEKITIKALVKSKKLPESFAPDNWSVICGRGKECYNHIGNRRLRVLVESNLPKYSATKSKFEKTIIVSSIVDAVRGASSTGGFVKQNTKTKQWVEVGDSVAREKIGQLLREAMMRKNPEKLNARKDKRRAQALKNKSKIQQPTQLSSAKSVSDCSTSSEEQQSDNSSCCGTSSSGSSVASSESDSVMPAPMPALTAKQIEFSRVADLFDADPLPIDMDHAFANPSVFAFPDLSF</sequence>
<comment type="caution">
    <text evidence="3">The sequence shown here is derived from an EMBL/GenBank/DDBJ whole genome shotgun (WGS) entry which is preliminary data.</text>
</comment>
<dbReference type="EMBL" id="CAICTM010000674">
    <property type="protein sequence ID" value="CAB9514806.1"/>
    <property type="molecule type" value="Genomic_DNA"/>
</dbReference>
<feature type="compositionally biased region" description="Low complexity" evidence="1">
    <location>
        <begin position="178"/>
        <end position="201"/>
    </location>
</feature>
<keyword evidence="4" id="KW-1185">Reference proteome</keyword>
<feature type="region of interest" description="Disordered" evidence="1">
    <location>
        <begin position="128"/>
        <end position="204"/>
    </location>
</feature>
<dbReference type="Pfam" id="PF20710">
    <property type="entry name" value="DUF6824"/>
    <property type="match status" value="1"/>
</dbReference>